<name>A0A3P6S765_9BILA</name>
<protein>
    <submittedName>
        <fullName evidence="1">Uncharacterized protein</fullName>
    </submittedName>
</protein>
<dbReference type="Proteomes" id="UP000271098">
    <property type="component" value="Unassembled WGS sequence"/>
</dbReference>
<dbReference type="AlphaFoldDB" id="A0A3P6S765"/>
<proteinExistence type="predicted"/>
<reference evidence="1 2" key="1">
    <citation type="submission" date="2018-11" db="EMBL/GenBank/DDBJ databases">
        <authorList>
            <consortium name="Pathogen Informatics"/>
        </authorList>
    </citation>
    <scope>NUCLEOTIDE SEQUENCE [LARGE SCALE GENOMIC DNA]</scope>
</reference>
<keyword evidence="2" id="KW-1185">Reference proteome</keyword>
<dbReference type="EMBL" id="UYRT01025275">
    <property type="protein sequence ID" value="VDK63440.1"/>
    <property type="molecule type" value="Genomic_DNA"/>
</dbReference>
<sequence length="36" mass="4344">MVIFEKFLRETRAGHLKVLKVLELRVKLAPVMRQFF</sequence>
<evidence type="ECO:0000313" key="2">
    <source>
        <dbReference type="Proteomes" id="UP000271098"/>
    </source>
</evidence>
<organism evidence="1 2">
    <name type="scientific">Gongylonema pulchrum</name>
    <dbReference type="NCBI Taxonomy" id="637853"/>
    <lineage>
        <taxon>Eukaryota</taxon>
        <taxon>Metazoa</taxon>
        <taxon>Ecdysozoa</taxon>
        <taxon>Nematoda</taxon>
        <taxon>Chromadorea</taxon>
        <taxon>Rhabditida</taxon>
        <taxon>Spirurina</taxon>
        <taxon>Spiruromorpha</taxon>
        <taxon>Spiruroidea</taxon>
        <taxon>Gongylonematidae</taxon>
        <taxon>Gongylonema</taxon>
    </lineage>
</organism>
<accession>A0A3P6S765</accession>
<gene>
    <name evidence="1" type="ORF">GPUH_LOCUS8551</name>
</gene>
<evidence type="ECO:0000313" key="1">
    <source>
        <dbReference type="EMBL" id="VDK63440.1"/>
    </source>
</evidence>